<comment type="caution">
    <text evidence="2">The sequence shown here is derived from an EMBL/GenBank/DDBJ whole genome shotgun (WGS) entry which is preliminary data.</text>
</comment>
<organism evidence="2 3">
    <name type="scientific">Danaus chrysippus</name>
    <name type="common">African queen</name>
    <dbReference type="NCBI Taxonomy" id="151541"/>
    <lineage>
        <taxon>Eukaryota</taxon>
        <taxon>Metazoa</taxon>
        <taxon>Ecdysozoa</taxon>
        <taxon>Arthropoda</taxon>
        <taxon>Hexapoda</taxon>
        <taxon>Insecta</taxon>
        <taxon>Pterygota</taxon>
        <taxon>Neoptera</taxon>
        <taxon>Endopterygota</taxon>
        <taxon>Lepidoptera</taxon>
        <taxon>Glossata</taxon>
        <taxon>Ditrysia</taxon>
        <taxon>Papilionoidea</taxon>
        <taxon>Nymphalidae</taxon>
        <taxon>Danainae</taxon>
        <taxon>Danaini</taxon>
        <taxon>Danaina</taxon>
        <taxon>Danaus</taxon>
        <taxon>Anosia</taxon>
    </lineage>
</organism>
<sequence>MQISHALTSPGRVQASGEILTRCEGNRPLSYRTQGRHSRVHARPHTARGSRQTVTEQTPSLRVSLDSACHNTRDVTPPLTGSHLSLVVYSARLLAPAGSAPYHNHTTRHVLFPCTRVSGLVFPALPASPARLCPGRLLSAVAPLSVYIRYHQRGEIGDDDDDVTRLLRSPTPGKYSRPSTRRLLRKTTGGAATGYTYRGLFTLLPEFK</sequence>
<keyword evidence="3" id="KW-1185">Reference proteome</keyword>
<feature type="region of interest" description="Disordered" evidence="1">
    <location>
        <begin position="34"/>
        <end position="54"/>
    </location>
</feature>
<feature type="compositionally biased region" description="Basic residues" evidence="1">
    <location>
        <begin position="34"/>
        <end position="48"/>
    </location>
</feature>
<evidence type="ECO:0000313" key="3">
    <source>
        <dbReference type="Proteomes" id="UP000789524"/>
    </source>
</evidence>
<reference evidence="2" key="1">
    <citation type="submission" date="2021-09" db="EMBL/GenBank/DDBJ databases">
        <authorList>
            <person name="Martin H S."/>
        </authorList>
    </citation>
    <scope>NUCLEOTIDE SEQUENCE</scope>
</reference>
<dbReference type="AlphaFoldDB" id="A0A8J2W3F1"/>
<proteinExistence type="predicted"/>
<accession>A0A8J2W3F1</accession>
<evidence type="ECO:0000256" key="1">
    <source>
        <dbReference type="SAM" id="MobiDB-lite"/>
    </source>
</evidence>
<dbReference type="EMBL" id="CAKASE010000054">
    <property type="protein sequence ID" value="CAG9565795.1"/>
    <property type="molecule type" value="Genomic_DNA"/>
</dbReference>
<gene>
    <name evidence="2" type="ORF">DCHRY22_LOCUS6566</name>
</gene>
<protein>
    <submittedName>
        <fullName evidence="2">(African queen) hypothetical protein</fullName>
    </submittedName>
</protein>
<name>A0A8J2W3F1_9NEOP</name>
<evidence type="ECO:0000313" key="2">
    <source>
        <dbReference type="EMBL" id="CAG9565795.1"/>
    </source>
</evidence>
<dbReference type="Proteomes" id="UP000789524">
    <property type="component" value="Unassembled WGS sequence"/>
</dbReference>